<gene>
    <name evidence="2" type="ORF">CH338_29900</name>
</gene>
<dbReference type="Pfam" id="PF03781">
    <property type="entry name" value="FGE-sulfatase"/>
    <property type="match status" value="1"/>
</dbReference>
<dbReference type="Proteomes" id="UP000248863">
    <property type="component" value="Unassembled WGS sequence"/>
</dbReference>
<dbReference type="InterPro" id="IPR016187">
    <property type="entry name" value="CTDL_fold"/>
</dbReference>
<dbReference type="InterPro" id="IPR051043">
    <property type="entry name" value="Sulfatase_Mod_Factor_Kinase"/>
</dbReference>
<proteinExistence type="predicted"/>
<dbReference type="InterPro" id="IPR042095">
    <property type="entry name" value="SUMF_sf"/>
</dbReference>
<dbReference type="Gene3D" id="3.90.1580.10">
    <property type="entry name" value="paralog of FGE (formylglycine-generating enzyme)"/>
    <property type="match status" value="1"/>
</dbReference>
<dbReference type="InterPro" id="IPR005532">
    <property type="entry name" value="SUMF_dom"/>
</dbReference>
<comment type="caution">
    <text evidence="2">The sequence shown here is derived from an EMBL/GenBank/DDBJ whole genome shotgun (WGS) entry which is preliminary data.</text>
</comment>
<dbReference type="PANTHER" id="PTHR23150">
    <property type="entry name" value="SULFATASE MODIFYING FACTOR 1, 2"/>
    <property type="match status" value="1"/>
</dbReference>
<dbReference type="EMBL" id="NPEU01000817">
    <property type="protein sequence ID" value="RAI27667.1"/>
    <property type="molecule type" value="Genomic_DNA"/>
</dbReference>
<accession>A0A327JMW4</accession>
<evidence type="ECO:0000259" key="1">
    <source>
        <dbReference type="Pfam" id="PF03781"/>
    </source>
</evidence>
<keyword evidence="3" id="KW-1185">Reference proteome</keyword>
<sequence>MARQVTAAEYGACVAAGGCPRIPQAGTAAGRPMVGVSFRDALAYAAWISRATGVVHRLPTDAEWVFAAAERARDEVLPVVDTADPAKAWLARYETEAARETGPTAPQPLGRFGTNAKGLTDIAGNVWEWTASCFVRAALDPAGETRPTTVNCGVRVVQGQHRTYMTDFIRDPRTGGCAAGVPPANLGFRLVVETGPADLLAGLGTVMRTLVGG</sequence>
<evidence type="ECO:0000313" key="3">
    <source>
        <dbReference type="Proteomes" id="UP000248863"/>
    </source>
</evidence>
<dbReference type="SUPFAM" id="SSF56436">
    <property type="entry name" value="C-type lectin-like"/>
    <property type="match status" value="1"/>
</dbReference>
<dbReference type="PANTHER" id="PTHR23150:SF19">
    <property type="entry name" value="FORMYLGLYCINE-GENERATING ENZYME"/>
    <property type="match status" value="1"/>
</dbReference>
<reference evidence="2 3" key="1">
    <citation type="submission" date="2017-07" db="EMBL/GenBank/DDBJ databases">
        <title>Draft Genome Sequences of Select Purple Nonsulfur Bacteria.</title>
        <authorList>
            <person name="Lasarre B."/>
            <person name="Mckinlay J.B."/>
        </authorList>
    </citation>
    <scope>NUCLEOTIDE SEQUENCE [LARGE SCALE GENOMIC DNA]</scope>
    <source>
        <strain evidence="2 3">DSM 11907</strain>
    </source>
</reference>
<protein>
    <recommendedName>
        <fullName evidence="1">Sulfatase-modifying factor enzyme-like domain-containing protein</fullName>
    </recommendedName>
</protein>
<organism evidence="2 3">
    <name type="scientific">Rhodoplanes elegans</name>
    <dbReference type="NCBI Taxonomy" id="29408"/>
    <lineage>
        <taxon>Bacteria</taxon>
        <taxon>Pseudomonadati</taxon>
        <taxon>Pseudomonadota</taxon>
        <taxon>Alphaproteobacteria</taxon>
        <taxon>Hyphomicrobiales</taxon>
        <taxon>Nitrobacteraceae</taxon>
        <taxon>Rhodoplanes</taxon>
    </lineage>
</organism>
<evidence type="ECO:0000313" key="2">
    <source>
        <dbReference type="EMBL" id="RAI27667.1"/>
    </source>
</evidence>
<name>A0A327JMW4_9BRAD</name>
<dbReference type="GO" id="GO:0120147">
    <property type="term" value="F:formylglycine-generating oxidase activity"/>
    <property type="evidence" value="ECO:0007669"/>
    <property type="project" value="TreeGrafter"/>
</dbReference>
<dbReference type="AlphaFoldDB" id="A0A327JMW4"/>
<feature type="domain" description="Sulfatase-modifying factor enzyme-like" evidence="1">
    <location>
        <begin position="3"/>
        <end position="191"/>
    </location>
</feature>